<keyword evidence="3" id="KW-1185">Reference proteome</keyword>
<name>A0A835V007_VANPL</name>
<comment type="caution">
    <text evidence="2">The sequence shown here is derived from an EMBL/GenBank/DDBJ whole genome shotgun (WGS) entry which is preliminary data.</text>
</comment>
<proteinExistence type="predicted"/>
<sequence>MSRARRAVTAVEGTHRPRGRVVVTDVRGGRPASGGTRRSLCRHTVQGVTLPRRGHGGSAFAITAAPCSLLYSSRALPLQCLCRVLLWSPCKRA</sequence>
<evidence type="ECO:0000313" key="1">
    <source>
        <dbReference type="EMBL" id="KAG0476380.1"/>
    </source>
</evidence>
<protein>
    <submittedName>
        <fullName evidence="2">Uncharacterized protein</fullName>
    </submittedName>
</protein>
<accession>A0A835V007</accession>
<reference evidence="3 4" key="1">
    <citation type="journal article" date="2020" name="Nat. Food">
        <title>A phased Vanilla planifolia genome enables genetic improvement of flavour and production.</title>
        <authorList>
            <person name="Hasing T."/>
            <person name="Tang H."/>
            <person name="Brym M."/>
            <person name="Khazi F."/>
            <person name="Huang T."/>
            <person name="Chambers A.H."/>
        </authorList>
    </citation>
    <scope>NUCLEOTIDE SEQUENCE [LARGE SCALE GENOMIC DNA]</scope>
    <source>
        <tissue evidence="2">Leaf</tissue>
    </source>
</reference>
<gene>
    <name evidence="2" type="ORF">HPP92_012795</name>
    <name evidence="1" type="ORF">HPP92_013221</name>
</gene>
<evidence type="ECO:0000313" key="3">
    <source>
        <dbReference type="Proteomes" id="UP000636800"/>
    </source>
</evidence>
<dbReference type="AlphaFoldDB" id="A0A835V007"/>
<dbReference type="Proteomes" id="UP000636800">
    <property type="component" value="Chromosome 6"/>
</dbReference>
<evidence type="ECO:0000313" key="4">
    <source>
        <dbReference type="Proteomes" id="UP000639772"/>
    </source>
</evidence>
<dbReference type="EMBL" id="JADCNL010000006">
    <property type="protein sequence ID" value="KAG0476380.1"/>
    <property type="molecule type" value="Genomic_DNA"/>
</dbReference>
<evidence type="ECO:0000313" key="2">
    <source>
        <dbReference type="EMBL" id="KAG0478076.1"/>
    </source>
</evidence>
<dbReference type="EMBL" id="JADCNM010000006">
    <property type="protein sequence ID" value="KAG0478076.1"/>
    <property type="molecule type" value="Genomic_DNA"/>
</dbReference>
<dbReference type="Proteomes" id="UP000639772">
    <property type="component" value="Chromosome 6"/>
</dbReference>
<organism evidence="2 4">
    <name type="scientific">Vanilla planifolia</name>
    <name type="common">Vanilla</name>
    <dbReference type="NCBI Taxonomy" id="51239"/>
    <lineage>
        <taxon>Eukaryota</taxon>
        <taxon>Viridiplantae</taxon>
        <taxon>Streptophyta</taxon>
        <taxon>Embryophyta</taxon>
        <taxon>Tracheophyta</taxon>
        <taxon>Spermatophyta</taxon>
        <taxon>Magnoliopsida</taxon>
        <taxon>Liliopsida</taxon>
        <taxon>Asparagales</taxon>
        <taxon>Orchidaceae</taxon>
        <taxon>Vanilloideae</taxon>
        <taxon>Vanilleae</taxon>
        <taxon>Vanilla</taxon>
    </lineage>
</organism>